<accession>A0ABT3H1E0</accession>
<dbReference type="Pfam" id="PF08885">
    <property type="entry name" value="GSCFA"/>
    <property type="match status" value="1"/>
</dbReference>
<dbReference type="RefSeq" id="WP_264506511.1">
    <property type="nucleotide sequence ID" value="NZ_JAPDFL010000001.1"/>
</dbReference>
<dbReference type="InterPro" id="IPR014982">
    <property type="entry name" value="GSCFA"/>
</dbReference>
<proteinExistence type="predicted"/>
<dbReference type="Proteomes" id="UP001208938">
    <property type="component" value="Unassembled WGS sequence"/>
</dbReference>
<feature type="compositionally biased region" description="Low complexity" evidence="1">
    <location>
        <begin position="326"/>
        <end position="336"/>
    </location>
</feature>
<comment type="caution">
    <text evidence="3">The sequence shown here is derived from an EMBL/GenBank/DDBJ whole genome shotgun (WGS) entry which is preliminary data.</text>
</comment>
<protein>
    <submittedName>
        <fullName evidence="3">GSCFA domain-containing protein</fullName>
    </submittedName>
</protein>
<dbReference type="EMBL" id="JAPDFL010000001">
    <property type="protein sequence ID" value="MCW1933627.1"/>
    <property type="molecule type" value="Genomic_DNA"/>
</dbReference>
<feature type="region of interest" description="Disordered" evidence="1">
    <location>
        <begin position="326"/>
        <end position="362"/>
    </location>
</feature>
<reference evidence="3 4" key="1">
    <citation type="submission" date="2022-10" db="EMBL/GenBank/DDBJ databases">
        <title>Pararhodobacter sp. nov., isolated from marine algae.</title>
        <authorList>
            <person name="Choi B.J."/>
            <person name="Kim J.M."/>
            <person name="Lee J.K."/>
            <person name="Choi D.G."/>
            <person name="Jeon C.O."/>
        </authorList>
    </citation>
    <scope>NUCLEOTIDE SEQUENCE [LARGE SCALE GENOMIC DNA]</scope>
    <source>
        <strain evidence="3 4">ZQ420</strain>
    </source>
</reference>
<evidence type="ECO:0000313" key="3">
    <source>
        <dbReference type="EMBL" id="MCW1933627.1"/>
    </source>
</evidence>
<evidence type="ECO:0000259" key="2">
    <source>
        <dbReference type="Pfam" id="PF08885"/>
    </source>
</evidence>
<name>A0ABT3H1E0_9RHOB</name>
<organism evidence="3 4">
    <name type="scientific">Pararhodobacter zhoushanensis</name>
    <dbReference type="NCBI Taxonomy" id="2479545"/>
    <lineage>
        <taxon>Bacteria</taxon>
        <taxon>Pseudomonadati</taxon>
        <taxon>Pseudomonadota</taxon>
        <taxon>Alphaproteobacteria</taxon>
        <taxon>Rhodobacterales</taxon>
        <taxon>Paracoccaceae</taxon>
        <taxon>Pararhodobacter</taxon>
    </lineage>
</organism>
<keyword evidence="4" id="KW-1185">Reference proteome</keyword>
<gene>
    <name evidence="3" type="ORF">OKW52_15525</name>
</gene>
<feature type="compositionally biased region" description="Pro residues" evidence="1">
    <location>
        <begin position="337"/>
        <end position="347"/>
    </location>
</feature>
<sequence length="377" mass="41318">MDHPYNSQPDSAFWRRAIGDRAPDEIGGWYTKRFALDGKVIATAGSCFAQHIGRQLRDAGFAYVDKEPPPAGLPAEEHLDWGYSMYSARYGNIYTSRQLVQLIDRAEGRFSPVEDWWEKDGGIVDPFRPTIEPEPFGSVDEMRALRKEHLEAVSEVFTTADVLVFTMGLTEAWLSKRDGACYPLCPGTAGGTYDDSLHRLQNLGSAEVRADMEEFLAKVRAINPKLEILLTVSPVSMMATATPRQVSVATVYTKSVLRAVAGELFDAHESIDYFPSYDMVTGPAARGSFYKPGMREVTAEGVDYVMRHFLAEHVPGEKPALALPLPAADPAAAQPPADAPRPAPRRAPPSGAAPQVSDEDIKCDEELLNAFGRQNGA</sequence>
<evidence type="ECO:0000313" key="4">
    <source>
        <dbReference type="Proteomes" id="UP001208938"/>
    </source>
</evidence>
<feature type="domain" description="GSCFA" evidence="2">
    <location>
        <begin position="41"/>
        <end position="309"/>
    </location>
</feature>
<evidence type="ECO:0000256" key="1">
    <source>
        <dbReference type="SAM" id="MobiDB-lite"/>
    </source>
</evidence>